<gene>
    <name evidence="2" type="ORF">UFOPK3605_00676</name>
</gene>
<name>A0A6J7GM70_9ZZZZ</name>
<reference evidence="2" key="1">
    <citation type="submission" date="2020-05" db="EMBL/GenBank/DDBJ databases">
        <authorList>
            <person name="Chiriac C."/>
            <person name="Salcher M."/>
            <person name="Ghai R."/>
            <person name="Kavagutti S V."/>
        </authorList>
    </citation>
    <scope>NUCLEOTIDE SEQUENCE</scope>
</reference>
<organism evidence="2">
    <name type="scientific">freshwater metagenome</name>
    <dbReference type="NCBI Taxonomy" id="449393"/>
    <lineage>
        <taxon>unclassified sequences</taxon>
        <taxon>metagenomes</taxon>
        <taxon>ecological metagenomes</taxon>
    </lineage>
</organism>
<dbReference type="EMBL" id="CAFBMM010000024">
    <property type="protein sequence ID" value="CAB4904499.1"/>
    <property type="molecule type" value="Genomic_DNA"/>
</dbReference>
<dbReference type="AlphaFoldDB" id="A0A6J7GM70"/>
<evidence type="ECO:0000256" key="1">
    <source>
        <dbReference type="SAM" id="MobiDB-lite"/>
    </source>
</evidence>
<feature type="compositionally biased region" description="Basic and acidic residues" evidence="1">
    <location>
        <begin position="28"/>
        <end position="39"/>
    </location>
</feature>
<evidence type="ECO:0000313" key="2">
    <source>
        <dbReference type="EMBL" id="CAB4904499.1"/>
    </source>
</evidence>
<sequence>MHEVGEISGGFNPFGELLDAEGGGIDQTAHDGEAGENYERSSNAALGLVGVVVASIFTEES</sequence>
<protein>
    <submittedName>
        <fullName evidence="2">Unannotated protein</fullName>
    </submittedName>
</protein>
<proteinExistence type="predicted"/>
<feature type="region of interest" description="Disordered" evidence="1">
    <location>
        <begin position="1"/>
        <end position="39"/>
    </location>
</feature>
<accession>A0A6J7GM70</accession>